<proteinExistence type="predicted"/>
<reference evidence="2 3" key="1">
    <citation type="submission" date="2020-06" db="EMBL/GenBank/DDBJ databases">
        <title>NJ-3-1, isolated from saline soil.</title>
        <authorList>
            <person name="Cui H.L."/>
            <person name="Shi X."/>
        </authorList>
    </citation>
    <scope>NUCLEOTIDE SEQUENCE [LARGE SCALE GENOMIC DNA]</scope>
    <source>
        <strain evidence="2 3">NJ-3-1</strain>
    </source>
</reference>
<protein>
    <submittedName>
        <fullName evidence="2">Uncharacterized protein</fullName>
    </submittedName>
</protein>
<sequence>MVEPLDVGVLSLQVAIAGTLLEGVRRRDPAAVVNAAVSLGAAFLPLALGVGLSLEFGEVGPVLSLWIGVAGFLHCLGMLGLYESVPWWDHVTHTVSAALVAALVYAGVLVGARQSPHVPPGPLTVGGATVLSTLAIGVFWELVELVARDVGESLDVEPVLVHYGWRDTALDLGFDAVGALAVVLLDVRSFVPLAEAFPGATTALLAWTTGIVVVGSALMALVALLGG</sequence>
<dbReference type="OrthoDB" id="313603at2157"/>
<evidence type="ECO:0000313" key="2">
    <source>
        <dbReference type="EMBL" id="QLG60837.1"/>
    </source>
</evidence>
<feature type="transmembrane region" description="Helical" evidence="1">
    <location>
        <begin position="30"/>
        <end position="50"/>
    </location>
</feature>
<evidence type="ECO:0000256" key="1">
    <source>
        <dbReference type="SAM" id="Phobius"/>
    </source>
</evidence>
<dbReference type="GeneID" id="56036469"/>
<keyword evidence="1" id="KW-1133">Transmembrane helix</keyword>
<accession>A0A7D5Q8B2</accession>
<keyword evidence="1" id="KW-0812">Transmembrane</keyword>
<keyword evidence="1" id="KW-0472">Membrane</keyword>
<dbReference type="RefSeq" id="WP_179267423.1">
    <property type="nucleotide sequence ID" value="NZ_CP058579.1"/>
</dbReference>
<dbReference type="InterPro" id="IPR014509">
    <property type="entry name" value="YjdF-like"/>
</dbReference>
<feature type="transmembrane region" description="Helical" evidence="1">
    <location>
        <begin position="94"/>
        <end position="111"/>
    </location>
</feature>
<organism evidence="2 3">
    <name type="scientific">Halorarum salinum</name>
    <dbReference type="NCBI Taxonomy" id="2743089"/>
    <lineage>
        <taxon>Archaea</taxon>
        <taxon>Methanobacteriati</taxon>
        <taxon>Methanobacteriota</taxon>
        <taxon>Stenosarchaea group</taxon>
        <taxon>Halobacteria</taxon>
        <taxon>Halobacteriales</taxon>
        <taxon>Haloferacaceae</taxon>
        <taxon>Halorarum</taxon>
    </lineage>
</organism>
<evidence type="ECO:0000313" key="3">
    <source>
        <dbReference type="Proteomes" id="UP000509626"/>
    </source>
</evidence>
<name>A0A7D5Q8B2_9EURY</name>
<dbReference type="Proteomes" id="UP000509626">
    <property type="component" value="Chromosome"/>
</dbReference>
<dbReference type="Pfam" id="PF09997">
    <property type="entry name" value="DUF2238"/>
    <property type="match status" value="1"/>
</dbReference>
<dbReference type="KEGG" id="halu:HUG12_03380"/>
<feature type="transmembrane region" description="Helical" evidence="1">
    <location>
        <begin position="62"/>
        <end position="82"/>
    </location>
</feature>
<feature type="transmembrane region" description="Helical" evidence="1">
    <location>
        <begin position="203"/>
        <end position="225"/>
    </location>
</feature>
<feature type="transmembrane region" description="Helical" evidence="1">
    <location>
        <begin position="123"/>
        <end position="143"/>
    </location>
</feature>
<dbReference type="AlphaFoldDB" id="A0A7D5Q8B2"/>
<gene>
    <name evidence="2" type="ORF">HUG12_03380</name>
</gene>
<keyword evidence="3" id="KW-1185">Reference proteome</keyword>
<dbReference type="EMBL" id="CP058579">
    <property type="protein sequence ID" value="QLG60837.1"/>
    <property type="molecule type" value="Genomic_DNA"/>
</dbReference>